<dbReference type="KEGG" id="sur:STAUR_0491"/>
<dbReference type="eggNOG" id="COG0784">
    <property type="taxonomic scope" value="Bacteria"/>
</dbReference>
<evidence type="ECO:0000313" key="7">
    <source>
        <dbReference type="Proteomes" id="UP000001351"/>
    </source>
</evidence>
<dbReference type="STRING" id="378806.STAUR_0491"/>
<dbReference type="eggNOG" id="COG0745">
    <property type="taxonomic scope" value="Bacteria"/>
</dbReference>
<dbReference type="InterPro" id="IPR011006">
    <property type="entry name" value="CheY-like_superfamily"/>
</dbReference>
<dbReference type="PANTHER" id="PTHR44591:SF3">
    <property type="entry name" value="RESPONSE REGULATORY DOMAIN-CONTAINING PROTEIN"/>
    <property type="match status" value="1"/>
</dbReference>
<dbReference type="PANTHER" id="PTHR44591">
    <property type="entry name" value="STRESS RESPONSE REGULATOR PROTEIN 1"/>
    <property type="match status" value="1"/>
</dbReference>
<keyword evidence="7" id="KW-1185">Reference proteome</keyword>
<dbReference type="Proteomes" id="UP000001351">
    <property type="component" value="Chromosome"/>
</dbReference>
<dbReference type="SUPFAM" id="SSF52172">
    <property type="entry name" value="CheY-like"/>
    <property type="match status" value="2"/>
</dbReference>
<evidence type="ECO:0000259" key="4">
    <source>
        <dbReference type="PROSITE" id="PS50110"/>
    </source>
</evidence>
<protein>
    <submittedName>
        <fullName evidence="5">Sensor protein</fullName>
    </submittedName>
    <submittedName>
        <fullName evidence="6">Two component transcriptional regulator, winged helix family</fullName>
    </submittedName>
</protein>
<reference evidence="5 7" key="2">
    <citation type="journal article" date="2011" name="Mol. Biol. Evol.">
        <title>Comparative genomic analysis of fruiting body formation in Myxococcales.</title>
        <authorList>
            <person name="Huntley S."/>
            <person name="Hamann N."/>
            <person name="Wegener-Feldbrugge S."/>
            <person name="Treuner-Lange A."/>
            <person name="Kube M."/>
            <person name="Reinhardt R."/>
            <person name="Klages S."/>
            <person name="Muller R."/>
            <person name="Ronning C.M."/>
            <person name="Nierman W.C."/>
            <person name="Sogaard-Andersen L."/>
        </authorList>
    </citation>
    <scope>NUCLEOTIDE SEQUENCE [LARGE SCALE GENOMIC DNA]</scope>
    <source>
        <strain evidence="5 7">DW4/3-1</strain>
    </source>
</reference>
<dbReference type="InterPro" id="IPR001789">
    <property type="entry name" value="Sig_transdc_resp-reg_receiver"/>
</dbReference>
<dbReference type="PROSITE" id="PS50110">
    <property type="entry name" value="RESPONSE_REGULATORY"/>
    <property type="match status" value="2"/>
</dbReference>
<evidence type="ECO:0000256" key="3">
    <source>
        <dbReference type="SAM" id="MobiDB-lite"/>
    </source>
</evidence>
<evidence type="ECO:0000256" key="2">
    <source>
        <dbReference type="PROSITE-ProRule" id="PRU00169"/>
    </source>
</evidence>
<dbReference type="HOGENOM" id="CLU_729373_0_0_7"/>
<feature type="domain" description="Response regulatory" evidence="4">
    <location>
        <begin position="145"/>
        <end position="261"/>
    </location>
</feature>
<reference evidence="6 8" key="1">
    <citation type="submission" date="2006-04" db="EMBL/GenBank/DDBJ databases">
        <authorList>
            <person name="Nierman W.C."/>
        </authorList>
    </citation>
    <scope>NUCLEOTIDE SEQUENCE [LARGE SCALE GENOMIC DNA]</scope>
    <source>
        <strain evidence="6 8">DW4/3-1</strain>
    </source>
</reference>
<feature type="modified residue" description="4-aspartylphosphate" evidence="2">
    <location>
        <position position="53"/>
    </location>
</feature>
<evidence type="ECO:0000313" key="8">
    <source>
        <dbReference type="Proteomes" id="UP000032702"/>
    </source>
</evidence>
<feature type="domain" description="Response regulatory" evidence="4">
    <location>
        <begin position="4"/>
        <end position="120"/>
    </location>
</feature>
<feature type="modified residue" description="4-aspartylphosphate" evidence="2">
    <location>
        <position position="194"/>
    </location>
</feature>
<dbReference type="SMART" id="SM00448">
    <property type="entry name" value="REC"/>
    <property type="match status" value="2"/>
</dbReference>
<feature type="compositionally biased region" description="Low complexity" evidence="3">
    <location>
        <begin position="267"/>
        <end position="278"/>
    </location>
</feature>
<evidence type="ECO:0000313" key="6">
    <source>
        <dbReference type="EMBL" id="EAU64266.1"/>
    </source>
</evidence>
<dbReference type="CDD" id="cd00156">
    <property type="entry name" value="REC"/>
    <property type="match status" value="1"/>
</dbReference>
<dbReference type="EMBL" id="AAMD01000124">
    <property type="protein sequence ID" value="EAU64266.1"/>
    <property type="molecule type" value="Genomic_DNA"/>
</dbReference>
<dbReference type="Gene3D" id="3.40.50.2300">
    <property type="match status" value="2"/>
</dbReference>
<organism evidence="6 8">
    <name type="scientific">Stigmatella aurantiaca (strain DW4/3-1)</name>
    <dbReference type="NCBI Taxonomy" id="378806"/>
    <lineage>
        <taxon>Bacteria</taxon>
        <taxon>Pseudomonadati</taxon>
        <taxon>Myxococcota</taxon>
        <taxon>Myxococcia</taxon>
        <taxon>Myxococcales</taxon>
        <taxon>Cystobacterineae</taxon>
        <taxon>Archangiaceae</taxon>
        <taxon>Stigmatella</taxon>
    </lineage>
</organism>
<dbReference type="GO" id="GO:0000160">
    <property type="term" value="P:phosphorelay signal transduction system"/>
    <property type="evidence" value="ECO:0007669"/>
    <property type="project" value="InterPro"/>
</dbReference>
<evidence type="ECO:0000256" key="1">
    <source>
        <dbReference type="ARBA" id="ARBA00022553"/>
    </source>
</evidence>
<evidence type="ECO:0000313" key="5">
    <source>
        <dbReference type="EMBL" id="ADO68295.1"/>
    </source>
</evidence>
<name>Q08UV9_STIAD</name>
<dbReference type="OrthoDB" id="5523662at2"/>
<dbReference type="AlphaFoldDB" id="Q08UV9"/>
<sequence>MKPRVLIVDDSATVRADLRVVLGAAGFSTLLCGGIGGARKALSEERFDLVILDVLLQDGDGVDLLMEMRAHERTSQVPVLLLSSESAVGARLRGLSEGASDYVGKPYDSAFVVKRARELIQSRPPPPSKAIEPEPPLVAAARRRRLLVVDDSPTFLQAVVEELRQDGHDLIPARSAEEALPLLEAQPVDCVLMDLMLPGMDGISATRIIRSRPALASVPVLMFTSRFESQKMAEALNAGVDAFCPKASDLGLLRAQVRNLLRRQSPEAESAAPAKPSAAPKPPEGSALLERVVARSGLSPVIASSTISRACRRASVEPQQLSVVSLTQALPFIREALRVFLTEHETRQRMADIEELTRDGHLAMV</sequence>
<feature type="region of interest" description="Disordered" evidence="3">
    <location>
        <begin position="264"/>
        <end position="284"/>
    </location>
</feature>
<dbReference type="EMBL" id="CP002271">
    <property type="protein sequence ID" value="ADO68295.1"/>
    <property type="molecule type" value="Genomic_DNA"/>
</dbReference>
<accession>Q08UV9</accession>
<dbReference type="Proteomes" id="UP000032702">
    <property type="component" value="Unassembled WGS sequence"/>
</dbReference>
<proteinExistence type="predicted"/>
<dbReference type="RefSeq" id="WP_002616790.1">
    <property type="nucleotide sequence ID" value="NC_014623.1"/>
</dbReference>
<dbReference type="Pfam" id="PF00072">
    <property type="entry name" value="Response_reg"/>
    <property type="match status" value="2"/>
</dbReference>
<gene>
    <name evidence="5" type="ordered locus">STAUR_0491</name>
    <name evidence="6" type="ORF">STIAU_1720</name>
</gene>
<keyword evidence="1 2" id="KW-0597">Phosphoprotein</keyword>
<dbReference type="InterPro" id="IPR050595">
    <property type="entry name" value="Bact_response_regulator"/>
</dbReference>